<feature type="region of interest" description="Disordered" evidence="1">
    <location>
        <begin position="21"/>
        <end position="96"/>
    </location>
</feature>
<reference evidence="2" key="1">
    <citation type="submission" date="2021-03" db="EMBL/GenBank/DDBJ databases">
        <title>Draft genome sequence of rust myrtle Austropuccinia psidii MF-1, a brazilian biotype.</title>
        <authorList>
            <person name="Quecine M.C."/>
            <person name="Pachon D.M.R."/>
            <person name="Bonatelli M.L."/>
            <person name="Correr F.H."/>
            <person name="Franceschini L.M."/>
            <person name="Leite T.F."/>
            <person name="Margarido G.R.A."/>
            <person name="Almeida C.A."/>
            <person name="Ferrarezi J.A."/>
            <person name="Labate C.A."/>
        </authorList>
    </citation>
    <scope>NUCLEOTIDE SEQUENCE</scope>
    <source>
        <strain evidence="2">MF-1</strain>
    </source>
</reference>
<accession>A0A9Q3FUQ2</accession>
<protein>
    <submittedName>
        <fullName evidence="2">Uncharacterized protein</fullName>
    </submittedName>
</protein>
<dbReference type="Proteomes" id="UP000765509">
    <property type="component" value="Unassembled WGS sequence"/>
</dbReference>
<organism evidence="2 3">
    <name type="scientific">Austropuccinia psidii MF-1</name>
    <dbReference type="NCBI Taxonomy" id="1389203"/>
    <lineage>
        <taxon>Eukaryota</taxon>
        <taxon>Fungi</taxon>
        <taxon>Dikarya</taxon>
        <taxon>Basidiomycota</taxon>
        <taxon>Pucciniomycotina</taxon>
        <taxon>Pucciniomycetes</taxon>
        <taxon>Pucciniales</taxon>
        <taxon>Sphaerophragmiaceae</taxon>
        <taxon>Austropuccinia</taxon>
    </lineage>
</organism>
<evidence type="ECO:0000313" key="2">
    <source>
        <dbReference type="EMBL" id="MBW0544258.1"/>
    </source>
</evidence>
<gene>
    <name evidence="2" type="ORF">O181_083973</name>
</gene>
<name>A0A9Q3FUQ2_9BASI</name>
<dbReference type="EMBL" id="AVOT02049086">
    <property type="protein sequence ID" value="MBW0544258.1"/>
    <property type="molecule type" value="Genomic_DNA"/>
</dbReference>
<proteinExistence type="predicted"/>
<comment type="caution">
    <text evidence="2">The sequence shown here is derived from an EMBL/GenBank/DDBJ whole genome shotgun (WGS) entry which is preliminary data.</text>
</comment>
<evidence type="ECO:0000313" key="3">
    <source>
        <dbReference type="Proteomes" id="UP000765509"/>
    </source>
</evidence>
<keyword evidence="3" id="KW-1185">Reference proteome</keyword>
<sequence length="143" mass="16270">MSMVRGHSSLGRFSPMVFKRQKFFPLRKEQNPPNPSQQDSPVPFMPHKKTPQQPTPGPSGTQWLEDLFCKPSQHNEPAIPGRSQPSKPHEDALTCGPEPEVALKQSMEGPFGYYFSFFIVFLFPNFSHPSFDHLQLVWLPPPP</sequence>
<dbReference type="AlphaFoldDB" id="A0A9Q3FUQ2"/>
<evidence type="ECO:0000256" key="1">
    <source>
        <dbReference type="SAM" id="MobiDB-lite"/>
    </source>
</evidence>